<dbReference type="EMBL" id="JAPZBT010000002">
    <property type="protein sequence ID" value="KAJ5371973.1"/>
    <property type="molecule type" value="Genomic_DNA"/>
</dbReference>
<dbReference type="Proteomes" id="UP001147752">
    <property type="component" value="Unassembled WGS sequence"/>
</dbReference>
<dbReference type="AlphaFoldDB" id="A0A9W9S4L9"/>
<organism evidence="1 2">
    <name type="scientific">Penicillium concentricum</name>
    <dbReference type="NCBI Taxonomy" id="293559"/>
    <lineage>
        <taxon>Eukaryota</taxon>
        <taxon>Fungi</taxon>
        <taxon>Dikarya</taxon>
        <taxon>Ascomycota</taxon>
        <taxon>Pezizomycotina</taxon>
        <taxon>Eurotiomycetes</taxon>
        <taxon>Eurotiomycetidae</taxon>
        <taxon>Eurotiales</taxon>
        <taxon>Aspergillaceae</taxon>
        <taxon>Penicillium</taxon>
    </lineage>
</organism>
<protein>
    <submittedName>
        <fullName evidence="1">Amino acid/polyamine transporter I</fullName>
    </submittedName>
</protein>
<reference evidence="1" key="1">
    <citation type="submission" date="2022-12" db="EMBL/GenBank/DDBJ databases">
        <authorList>
            <person name="Petersen C."/>
        </authorList>
    </citation>
    <scope>NUCLEOTIDE SEQUENCE</scope>
    <source>
        <strain evidence="1">IBT 3081</strain>
    </source>
</reference>
<name>A0A9W9S4L9_9EURO</name>
<evidence type="ECO:0000313" key="2">
    <source>
        <dbReference type="Proteomes" id="UP001147752"/>
    </source>
</evidence>
<dbReference type="GeneID" id="81460892"/>
<dbReference type="OrthoDB" id="4288007at2759"/>
<comment type="caution">
    <text evidence="1">The sequence shown here is derived from an EMBL/GenBank/DDBJ whole genome shotgun (WGS) entry which is preliminary data.</text>
</comment>
<proteinExistence type="predicted"/>
<dbReference type="RefSeq" id="XP_056577959.1">
    <property type="nucleotide sequence ID" value="XM_056721709.1"/>
</dbReference>
<sequence>MSSSSHQRDGSRIIPPRTQADNLPSFREIAIPNVDGLSELSDLQSWITHIQLILGNLNLLAIISHHLPRPTPDHINYESWLKWSQLVRNWLMLNVEEGFSTFLRSIRPHLELADETYLMITDLLLHEEEDIESMEFIKLWSMRRDQFDDIVDHILDTLHQGDQASF</sequence>
<keyword evidence="2" id="KW-1185">Reference proteome</keyword>
<evidence type="ECO:0000313" key="1">
    <source>
        <dbReference type="EMBL" id="KAJ5371973.1"/>
    </source>
</evidence>
<accession>A0A9W9S4L9</accession>
<gene>
    <name evidence="1" type="ORF">N7517_003979</name>
</gene>
<reference evidence="1" key="2">
    <citation type="journal article" date="2023" name="IMA Fungus">
        <title>Comparative genomic study of the Penicillium genus elucidates a diverse pangenome and 15 lateral gene transfer events.</title>
        <authorList>
            <person name="Petersen C."/>
            <person name="Sorensen T."/>
            <person name="Nielsen M.R."/>
            <person name="Sondergaard T.E."/>
            <person name="Sorensen J.L."/>
            <person name="Fitzpatrick D.A."/>
            <person name="Frisvad J.C."/>
            <person name="Nielsen K.L."/>
        </authorList>
    </citation>
    <scope>NUCLEOTIDE SEQUENCE</scope>
    <source>
        <strain evidence="1">IBT 3081</strain>
    </source>
</reference>